<gene>
    <name evidence="2" type="ORF">ALC56_02623</name>
</gene>
<protein>
    <submittedName>
        <fullName evidence="2">Uncharacterized protein</fullName>
    </submittedName>
</protein>
<reference evidence="2 3" key="1">
    <citation type="submission" date="2016-03" db="EMBL/GenBank/DDBJ databases">
        <title>Trachymyrmex septentrionalis WGS genome.</title>
        <authorList>
            <person name="Nygaard S."/>
            <person name="Hu H."/>
            <person name="Boomsma J."/>
            <person name="Zhang G."/>
        </authorList>
    </citation>
    <scope>NUCLEOTIDE SEQUENCE [LARGE SCALE GENOMIC DNA]</scope>
    <source>
        <strain evidence="2">Tsep2-gDNA-1</strain>
        <tissue evidence="2">Whole body</tissue>
    </source>
</reference>
<keyword evidence="3" id="KW-1185">Reference proteome</keyword>
<name>A0A195FQW6_9HYME</name>
<dbReference type="Proteomes" id="UP000078541">
    <property type="component" value="Unassembled WGS sequence"/>
</dbReference>
<evidence type="ECO:0000313" key="3">
    <source>
        <dbReference type="Proteomes" id="UP000078541"/>
    </source>
</evidence>
<dbReference type="AlphaFoldDB" id="A0A195FQW6"/>
<feature type="compositionally biased region" description="Basic and acidic residues" evidence="1">
    <location>
        <begin position="38"/>
        <end position="51"/>
    </location>
</feature>
<evidence type="ECO:0000313" key="2">
    <source>
        <dbReference type="EMBL" id="KYN42821.1"/>
    </source>
</evidence>
<accession>A0A195FQW6</accession>
<feature type="region of interest" description="Disordered" evidence="1">
    <location>
        <begin position="32"/>
        <end position="51"/>
    </location>
</feature>
<evidence type="ECO:0000256" key="1">
    <source>
        <dbReference type="SAM" id="MobiDB-lite"/>
    </source>
</evidence>
<proteinExistence type="predicted"/>
<sequence>MLWRRTQNRGSSPLPTHSEYFVSPCPLDKALRISPPTPEHHSVRMFRELKK</sequence>
<dbReference type="EMBL" id="KQ981305">
    <property type="protein sequence ID" value="KYN42821.1"/>
    <property type="molecule type" value="Genomic_DNA"/>
</dbReference>
<organism evidence="2 3">
    <name type="scientific">Trachymyrmex septentrionalis</name>
    <dbReference type="NCBI Taxonomy" id="34720"/>
    <lineage>
        <taxon>Eukaryota</taxon>
        <taxon>Metazoa</taxon>
        <taxon>Ecdysozoa</taxon>
        <taxon>Arthropoda</taxon>
        <taxon>Hexapoda</taxon>
        <taxon>Insecta</taxon>
        <taxon>Pterygota</taxon>
        <taxon>Neoptera</taxon>
        <taxon>Endopterygota</taxon>
        <taxon>Hymenoptera</taxon>
        <taxon>Apocrita</taxon>
        <taxon>Aculeata</taxon>
        <taxon>Formicoidea</taxon>
        <taxon>Formicidae</taxon>
        <taxon>Myrmicinae</taxon>
        <taxon>Trachymyrmex</taxon>
    </lineage>
</organism>